<proteinExistence type="inferred from homology"/>
<dbReference type="InterPro" id="IPR018108">
    <property type="entry name" value="MCP_transmembrane"/>
</dbReference>
<sequence>MMEYLEEIIRGITGKSKEDKLRFGERILASTIGGALSCWNQPFEVLRVEMQSIKNDPTRPAHPTMVSSFTHIIKTSGIKGIFQGIVPRIGVAAWATICMVGFGDTVRSYCYDPHRSRKSNNFLFRWDCVEIYYVYNAIRDCSTFN</sequence>
<keyword evidence="3" id="KW-0999">Mitochondrion inner membrane</keyword>
<dbReference type="GO" id="GO:0006843">
    <property type="term" value="P:mitochondrial citrate transmembrane transport"/>
    <property type="evidence" value="ECO:0007669"/>
    <property type="project" value="TreeGrafter"/>
</dbReference>
<keyword evidence="9" id="KW-1185">Reference proteome</keyword>
<reference evidence="8" key="2">
    <citation type="submission" date="2021-02" db="EMBL/GenBank/DDBJ databases">
        <title>Aspergillus chevalieri M1 genome sequence.</title>
        <authorList>
            <person name="Kadooka C."/>
            <person name="Mori K."/>
            <person name="Futagami T."/>
        </authorList>
    </citation>
    <scope>NUCLEOTIDE SEQUENCE</scope>
    <source>
        <strain evidence="8">M1</strain>
    </source>
</reference>
<keyword evidence="5 6" id="KW-0472">Membrane</keyword>
<dbReference type="PANTHER" id="PTHR46982">
    <property type="entry name" value="CITRATE/OXOGLUTARATE CARRIER PROTEIN"/>
    <property type="match status" value="1"/>
</dbReference>
<dbReference type="KEGG" id="ache:ACHE_70044S"/>
<organism evidence="8 9">
    <name type="scientific">Aspergillus chevalieri</name>
    <name type="common">Eurotium chevalieri</name>
    <dbReference type="NCBI Taxonomy" id="182096"/>
    <lineage>
        <taxon>Eukaryota</taxon>
        <taxon>Fungi</taxon>
        <taxon>Dikarya</taxon>
        <taxon>Ascomycota</taxon>
        <taxon>Pezizomycotina</taxon>
        <taxon>Eurotiomycetes</taxon>
        <taxon>Eurotiomycetidae</taxon>
        <taxon>Eurotiales</taxon>
        <taxon>Aspergillaceae</taxon>
        <taxon>Aspergillus</taxon>
        <taxon>Aspergillus subgen. Aspergillus</taxon>
    </lineage>
</organism>
<evidence type="ECO:0000256" key="1">
    <source>
        <dbReference type="ARBA" id="ARBA00004141"/>
    </source>
</evidence>
<dbReference type="GO" id="GO:0016020">
    <property type="term" value="C:membrane"/>
    <property type="evidence" value="ECO:0007669"/>
    <property type="project" value="UniProtKB-SubCell"/>
</dbReference>
<dbReference type="AlphaFoldDB" id="A0A7R7VUW8"/>
<comment type="subcellular location">
    <subcellularLocation>
        <location evidence="1">Membrane</location>
        <topology evidence="1">Multi-pass membrane protein</topology>
    </subcellularLocation>
</comment>
<accession>A0A7R7VUW8</accession>
<evidence type="ECO:0000313" key="8">
    <source>
        <dbReference type="EMBL" id="BCR91201.1"/>
    </source>
</evidence>
<gene>
    <name evidence="8" type="ORF">ACHE_70044S</name>
</gene>
<dbReference type="PROSITE" id="PS50920">
    <property type="entry name" value="SOLCAR"/>
    <property type="match status" value="1"/>
</dbReference>
<dbReference type="GO" id="GO:0005371">
    <property type="term" value="F:tricarboxylate secondary active transmembrane transporter activity"/>
    <property type="evidence" value="ECO:0007669"/>
    <property type="project" value="TreeGrafter"/>
</dbReference>
<dbReference type="GO" id="GO:0015742">
    <property type="term" value="P:alpha-ketoglutarate transport"/>
    <property type="evidence" value="ECO:0007669"/>
    <property type="project" value="TreeGrafter"/>
</dbReference>
<dbReference type="EMBL" id="AP024422">
    <property type="protein sequence ID" value="BCR91201.1"/>
    <property type="molecule type" value="Genomic_DNA"/>
</dbReference>
<dbReference type="Proteomes" id="UP000637239">
    <property type="component" value="Chromosome 7"/>
</dbReference>
<dbReference type="RefSeq" id="XP_043139723.1">
    <property type="nucleotide sequence ID" value="XM_043282334.1"/>
</dbReference>
<feature type="repeat" description="Solcar" evidence="6">
    <location>
        <begin position="21"/>
        <end position="109"/>
    </location>
</feature>
<evidence type="ECO:0000313" key="9">
    <source>
        <dbReference type="Proteomes" id="UP000637239"/>
    </source>
</evidence>
<dbReference type="SUPFAM" id="SSF103506">
    <property type="entry name" value="Mitochondrial carrier"/>
    <property type="match status" value="1"/>
</dbReference>
<dbReference type="PANTHER" id="PTHR46982:SF1">
    <property type="entry name" value="CITRATE_OXOGLUTARATE CARRIER PROTEIN"/>
    <property type="match status" value="1"/>
</dbReference>
<name>A0A7R7VUW8_ASPCH</name>
<evidence type="ECO:0000256" key="6">
    <source>
        <dbReference type="PROSITE-ProRule" id="PRU00282"/>
    </source>
</evidence>
<keyword evidence="7" id="KW-0813">Transport</keyword>
<dbReference type="InterPro" id="IPR053017">
    <property type="entry name" value="Mito_Cit/Oxoglu_Carrier"/>
</dbReference>
<dbReference type="Pfam" id="PF00153">
    <property type="entry name" value="Mito_carr"/>
    <property type="match status" value="1"/>
</dbReference>
<reference evidence="8" key="1">
    <citation type="submission" date="2021-01" db="EMBL/GenBank/DDBJ databases">
        <authorList>
            <consortium name="Aspergillus chevalieri M1 genome sequencing consortium"/>
            <person name="Kazuki M."/>
            <person name="Futagami T."/>
        </authorList>
    </citation>
    <scope>NUCLEOTIDE SEQUENCE</scope>
    <source>
        <strain evidence="8">M1</strain>
    </source>
</reference>
<dbReference type="InterPro" id="IPR023395">
    <property type="entry name" value="MCP_dom_sf"/>
</dbReference>
<keyword evidence="4" id="KW-1133">Transmembrane helix</keyword>
<dbReference type="GO" id="GO:0005739">
    <property type="term" value="C:mitochondrion"/>
    <property type="evidence" value="ECO:0007669"/>
    <property type="project" value="TreeGrafter"/>
</dbReference>
<keyword evidence="3" id="KW-0496">Mitochondrion</keyword>
<evidence type="ECO:0000256" key="5">
    <source>
        <dbReference type="ARBA" id="ARBA00023136"/>
    </source>
</evidence>
<comment type="similarity">
    <text evidence="7">Belongs to the mitochondrial carrier (TC 2.A.29) family.</text>
</comment>
<evidence type="ECO:0000256" key="7">
    <source>
        <dbReference type="RuleBase" id="RU000488"/>
    </source>
</evidence>
<evidence type="ECO:0008006" key="10">
    <source>
        <dbReference type="Google" id="ProtNLM"/>
    </source>
</evidence>
<evidence type="ECO:0000256" key="2">
    <source>
        <dbReference type="ARBA" id="ARBA00022692"/>
    </source>
</evidence>
<keyword evidence="2 6" id="KW-0812">Transmembrane</keyword>
<protein>
    <recommendedName>
        <fullName evidence="10">Mitochondrial thiamine pyrophosphate carrier 1</fullName>
    </recommendedName>
</protein>
<evidence type="ECO:0000256" key="3">
    <source>
        <dbReference type="ARBA" id="ARBA00022792"/>
    </source>
</evidence>
<evidence type="ECO:0000256" key="4">
    <source>
        <dbReference type="ARBA" id="ARBA00022989"/>
    </source>
</evidence>
<dbReference type="GeneID" id="66985559"/>
<dbReference type="Gene3D" id="1.50.40.10">
    <property type="entry name" value="Mitochondrial carrier domain"/>
    <property type="match status" value="1"/>
</dbReference>